<dbReference type="InterPro" id="IPR045097">
    <property type="entry name" value="Thymidate_synth/dCMP_Mease"/>
</dbReference>
<evidence type="ECO:0000256" key="2">
    <source>
        <dbReference type="ARBA" id="ARBA00022679"/>
    </source>
</evidence>
<keyword evidence="2 4" id="KW-0808">Transferase</keyword>
<keyword evidence="1 4" id="KW-0489">Methyltransferase</keyword>
<dbReference type="Pfam" id="PF00303">
    <property type="entry name" value="Thymidylat_synt"/>
    <property type="match status" value="1"/>
</dbReference>
<sequence>MQYNRFHEAYLDILKDIYYNPQFFNAPRGNRSREKLNVNFTITNPIERVCYIPSRKTNIIFNFAEVLWYLSSSNRLDFISYYAKNMVKYSMDGKTLTGTAYGPKIFEFGNAKINQWQQIKDLLLNKDPDSKRAFMQIFDASELVITDNIDVSCTIGLQFFIREKKLYMASYMRANDAFRGMVSDVFSFTFIQEMMAKDLGVELGEYFHNVGSAHIYESDEEKAKKVLYEANNKTQNLNPELSFPKLPDGNNWPFIEIVLEHEALLRKDLIRLNLDNIEQLRIPEYWKQVLMLFSLYQQITYHRPIDMELYDSLYPVYQFFVANKWPELFATVTREL</sequence>
<evidence type="ECO:0000313" key="4">
    <source>
        <dbReference type="EMBL" id="MBA2875371.1"/>
    </source>
</evidence>
<dbReference type="EMBL" id="JACDUT010000006">
    <property type="protein sequence ID" value="MBA2875371.1"/>
    <property type="molecule type" value="Genomic_DNA"/>
</dbReference>
<dbReference type="RefSeq" id="WP_181556199.1">
    <property type="nucleotide sequence ID" value="NZ_CP064060.1"/>
</dbReference>
<dbReference type="GO" id="GO:0005829">
    <property type="term" value="C:cytosol"/>
    <property type="evidence" value="ECO:0007669"/>
    <property type="project" value="TreeGrafter"/>
</dbReference>
<comment type="caution">
    <text evidence="4">The sequence shown here is derived from an EMBL/GenBank/DDBJ whole genome shotgun (WGS) entry which is preliminary data.</text>
</comment>
<evidence type="ECO:0000256" key="1">
    <source>
        <dbReference type="ARBA" id="ARBA00022603"/>
    </source>
</evidence>
<proteinExistence type="predicted"/>
<keyword evidence="5" id="KW-1185">Reference proteome</keyword>
<protein>
    <submittedName>
        <fullName evidence="4">Thymidylate synthase</fullName>
        <ecNumber evidence="4">2.1.1.45</ecNumber>
    </submittedName>
</protein>
<dbReference type="PANTHER" id="PTHR11548">
    <property type="entry name" value="THYMIDYLATE SYNTHASE 1"/>
    <property type="match status" value="1"/>
</dbReference>
<reference evidence="4 5" key="1">
    <citation type="submission" date="2020-07" db="EMBL/GenBank/DDBJ databases">
        <title>Genomic Encyclopedia of Type Strains, Phase IV (KMG-IV): sequencing the most valuable type-strain genomes for metagenomic binning, comparative biology and taxonomic classification.</title>
        <authorList>
            <person name="Goeker M."/>
        </authorList>
    </citation>
    <scope>NUCLEOTIDE SEQUENCE [LARGE SCALE GENOMIC DNA]</scope>
    <source>
        <strain evidence="4 5">DSM 15730</strain>
    </source>
</reference>
<dbReference type="InterPro" id="IPR036926">
    <property type="entry name" value="Thymidate_synth/dCMP_Mease_sf"/>
</dbReference>
<dbReference type="CDD" id="cd00351">
    <property type="entry name" value="TS_Pyrimidine_HMase"/>
    <property type="match status" value="1"/>
</dbReference>
<dbReference type="Gene3D" id="3.30.572.10">
    <property type="entry name" value="Thymidylate synthase/dCMP hydroxymethylase domain"/>
    <property type="match status" value="1"/>
</dbReference>
<accession>A0A7V9Z7C9</accession>
<dbReference type="EC" id="2.1.1.45" evidence="4"/>
<name>A0A7V9Z7C9_9BACL</name>
<dbReference type="PANTHER" id="PTHR11548:SF9">
    <property type="entry name" value="THYMIDYLATE SYNTHASE"/>
    <property type="match status" value="1"/>
</dbReference>
<dbReference type="SUPFAM" id="SSF55831">
    <property type="entry name" value="Thymidylate synthase/dCMP hydroxymethylase"/>
    <property type="match status" value="1"/>
</dbReference>
<evidence type="ECO:0000313" key="5">
    <source>
        <dbReference type="Proteomes" id="UP000523087"/>
    </source>
</evidence>
<dbReference type="InterPro" id="IPR023451">
    <property type="entry name" value="Thymidate_synth/dCMP_Mease_dom"/>
</dbReference>
<dbReference type="Proteomes" id="UP000523087">
    <property type="component" value="Unassembled WGS sequence"/>
</dbReference>
<feature type="domain" description="Thymidylate synthase/dCMP hydroxymethylase" evidence="3">
    <location>
        <begin position="9"/>
        <end position="237"/>
    </location>
</feature>
<dbReference type="GO" id="GO:0006231">
    <property type="term" value="P:dTMP biosynthetic process"/>
    <property type="evidence" value="ECO:0007669"/>
    <property type="project" value="TreeGrafter"/>
</dbReference>
<gene>
    <name evidence="4" type="ORF">HNR31_002159</name>
</gene>
<dbReference type="AlphaFoldDB" id="A0A7V9Z7C9"/>
<organism evidence="4 5">
    <name type="scientific">Thermaerobacillus caldiproteolyticus</name>
    <dbReference type="NCBI Taxonomy" id="247480"/>
    <lineage>
        <taxon>Bacteria</taxon>
        <taxon>Bacillati</taxon>
        <taxon>Bacillota</taxon>
        <taxon>Bacilli</taxon>
        <taxon>Bacillales</taxon>
        <taxon>Anoxybacillaceae</taxon>
        <taxon>Thermaerobacillus</taxon>
    </lineage>
</organism>
<dbReference type="GO" id="GO:0032259">
    <property type="term" value="P:methylation"/>
    <property type="evidence" value="ECO:0007669"/>
    <property type="project" value="UniProtKB-KW"/>
</dbReference>
<dbReference type="GO" id="GO:0004799">
    <property type="term" value="F:thymidylate synthase activity"/>
    <property type="evidence" value="ECO:0007669"/>
    <property type="project" value="UniProtKB-EC"/>
</dbReference>
<evidence type="ECO:0000259" key="3">
    <source>
        <dbReference type="Pfam" id="PF00303"/>
    </source>
</evidence>